<feature type="transmembrane region" description="Helical" evidence="1">
    <location>
        <begin position="164"/>
        <end position="183"/>
    </location>
</feature>
<dbReference type="EMBL" id="CP035945">
    <property type="protein sequence ID" value="QBE96391.1"/>
    <property type="molecule type" value="Genomic_DNA"/>
</dbReference>
<organism evidence="2 3">
    <name type="scientific">Blautia producta</name>
    <dbReference type="NCBI Taxonomy" id="33035"/>
    <lineage>
        <taxon>Bacteria</taxon>
        <taxon>Bacillati</taxon>
        <taxon>Bacillota</taxon>
        <taxon>Clostridia</taxon>
        <taxon>Lachnospirales</taxon>
        <taxon>Lachnospiraceae</taxon>
        <taxon>Blautia</taxon>
    </lineage>
</organism>
<dbReference type="Pfam" id="PF19845">
    <property type="entry name" value="DUF6320"/>
    <property type="match status" value="1"/>
</dbReference>
<keyword evidence="1" id="KW-0812">Transmembrane</keyword>
<evidence type="ECO:0000256" key="1">
    <source>
        <dbReference type="SAM" id="Phobius"/>
    </source>
</evidence>
<feature type="transmembrane region" description="Helical" evidence="1">
    <location>
        <begin position="7"/>
        <end position="30"/>
    </location>
</feature>
<dbReference type="KEGG" id="bpro:PMF13cell1_01935"/>
<proteinExistence type="predicted"/>
<feature type="transmembrane region" description="Helical" evidence="1">
    <location>
        <begin position="62"/>
        <end position="80"/>
    </location>
</feature>
<keyword evidence="1" id="KW-1133">Transmembrane helix</keyword>
<feature type="transmembrane region" description="Helical" evidence="1">
    <location>
        <begin position="36"/>
        <end position="55"/>
    </location>
</feature>
<name>A0A4P6LV94_9FIRM</name>
<feature type="transmembrane region" description="Helical" evidence="1">
    <location>
        <begin position="119"/>
        <end position="138"/>
    </location>
</feature>
<dbReference type="RefSeq" id="WP_130180606.1">
    <property type="nucleotide sequence ID" value="NZ_CP035945.1"/>
</dbReference>
<accession>A0A4P6LV94</accession>
<feature type="transmembrane region" description="Helical" evidence="1">
    <location>
        <begin position="92"/>
        <end position="112"/>
    </location>
</feature>
<reference evidence="2 3" key="1">
    <citation type="submission" date="2019-01" db="EMBL/GenBank/DDBJ databases">
        <title>PMF-metabolizing Aryl O-demethylase.</title>
        <authorList>
            <person name="Kim M."/>
        </authorList>
    </citation>
    <scope>NUCLEOTIDE SEQUENCE [LARGE SCALE GENOMIC DNA]</scope>
    <source>
        <strain evidence="2 3">PMF1</strain>
    </source>
</reference>
<dbReference type="Proteomes" id="UP000289794">
    <property type="component" value="Chromosome"/>
</dbReference>
<keyword evidence="1" id="KW-0472">Membrane</keyword>
<evidence type="ECO:0000313" key="3">
    <source>
        <dbReference type="Proteomes" id="UP000289794"/>
    </source>
</evidence>
<dbReference type="InterPro" id="IPR046283">
    <property type="entry name" value="DUF6320"/>
</dbReference>
<gene>
    <name evidence="2" type="ORF">PMF13cell1_01935</name>
</gene>
<protein>
    <submittedName>
        <fullName evidence="2">Uncharacterized protein</fullName>
    </submittedName>
</protein>
<sequence>MTKKRNLWSMILAVPFILAVLICFIVNFALEQTFSWSILVAASCFYAYLMLYTLIFGQKHRILLTYLVLGILLIPFLYIIEYTANLYMTQPIYWAAKLGVPISLAWLAALAVTGLFRTLTHANVFLTMSCLILVFYFAERYTNNRIDAFTGSSQSWSLSDHYPILYFGAAGLFLLTGIVISAVKRLSPRT</sequence>
<evidence type="ECO:0000313" key="2">
    <source>
        <dbReference type="EMBL" id="QBE96391.1"/>
    </source>
</evidence>
<dbReference type="AlphaFoldDB" id="A0A4P6LV94"/>